<keyword evidence="5" id="KW-1185">Reference proteome</keyword>
<dbReference type="InterPro" id="IPR050109">
    <property type="entry name" value="HTH-type_TetR-like_transc_reg"/>
</dbReference>
<protein>
    <submittedName>
        <fullName evidence="4">Helix-turn-helix domain-containing protein</fullName>
    </submittedName>
</protein>
<dbReference type="InterPro" id="IPR009057">
    <property type="entry name" value="Homeodomain-like_sf"/>
</dbReference>
<evidence type="ECO:0000256" key="1">
    <source>
        <dbReference type="ARBA" id="ARBA00023125"/>
    </source>
</evidence>
<dbReference type="Gene3D" id="1.10.357.10">
    <property type="entry name" value="Tetracycline Repressor, domain 2"/>
    <property type="match status" value="1"/>
</dbReference>
<proteinExistence type="predicted"/>
<dbReference type="PROSITE" id="PS50977">
    <property type="entry name" value="HTH_TETR_2"/>
    <property type="match status" value="1"/>
</dbReference>
<dbReference type="Pfam" id="PF00440">
    <property type="entry name" value="TetR_N"/>
    <property type="match status" value="1"/>
</dbReference>
<evidence type="ECO:0000313" key="5">
    <source>
        <dbReference type="Proteomes" id="UP001368654"/>
    </source>
</evidence>
<dbReference type="SUPFAM" id="SSF46689">
    <property type="entry name" value="Homeodomain-like"/>
    <property type="match status" value="1"/>
</dbReference>
<comment type="caution">
    <text evidence="4">The sequence shown here is derived from an EMBL/GenBank/DDBJ whole genome shotgun (WGS) entry which is preliminary data.</text>
</comment>
<dbReference type="PRINTS" id="PR00455">
    <property type="entry name" value="HTHTETR"/>
</dbReference>
<dbReference type="PANTHER" id="PTHR30055:SF241">
    <property type="entry name" value="TRANSCRIPTIONAL REGULATORY PROTEIN"/>
    <property type="match status" value="1"/>
</dbReference>
<reference evidence="4 5" key="1">
    <citation type="submission" date="2024-02" db="EMBL/GenBank/DDBJ databases">
        <authorList>
            <person name="Saticioglu I.B."/>
        </authorList>
    </citation>
    <scope>NUCLEOTIDE SEQUENCE [LARGE SCALE GENOMIC DNA]</scope>
    <source>
        <strain evidence="4 5">Mu-86</strain>
    </source>
</reference>
<feature type="domain" description="HTH tetR-type" evidence="3">
    <location>
        <begin position="13"/>
        <end position="73"/>
    </location>
</feature>
<sequence>MSESMASPSRRREATRQKLLDAAAQVFAEVGLDAASVEEVCERAGFTRGAFYSNFESKDELFLELAGRVSLSRVEAVRARVRALEQDGALNGGETKALQVIQQVLDTTASDRLSVLLMSEIRINALRNPGLAAASLAQEDELLVSVTQIVDDISRASTLVCVLPAADVARVMLTTWESASVRAVMAGLNHTQMREFVSAELAIVAQLVIRPPQS</sequence>
<evidence type="ECO:0000313" key="4">
    <source>
        <dbReference type="EMBL" id="MEJ1154929.1"/>
    </source>
</evidence>
<dbReference type="InterPro" id="IPR001647">
    <property type="entry name" value="HTH_TetR"/>
</dbReference>
<feature type="DNA-binding region" description="H-T-H motif" evidence="2">
    <location>
        <begin position="36"/>
        <end position="55"/>
    </location>
</feature>
<dbReference type="RefSeq" id="WP_337337350.1">
    <property type="nucleotide sequence ID" value="NZ_JBBDGL010000001.1"/>
</dbReference>
<evidence type="ECO:0000256" key="2">
    <source>
        <dbReference type="PROSITE-ProRule" id="PRU00335"/>
    </source>
</evidence>
<accession>A0ABU8LST1</accession>
<evidence type="ECO:0000259" key="3">
    <source>
        <dbReference type="PROSITE" id="PS50977"/>
    </source>
</evidence>
<keyword evidence="1 2" id="KW-0238">DNA-binding</keyword>
<dbReference type="EMBL" id="JBBDGL010000001">
    <property type="protein sequence ID" value="MEJ1154929.1"/>
    <property type="molecule type" value="Genomic_DNA"/>
</dbReference>
<gene>
    <name evidence="4" type="ORF">WDU96_04835</name>
</gene>
<dbReference type="PANTHER" id="PTHR30055">
    <property type="entry name" value="HTH-TYPE TRANSCRIPTIONAL REGULATOR RUTR"/>
    <property type="match status" value="1"/>
</dbReference>
<organism evidence="4 5">
    <name type="scientific">Microbacterium marmarense</name>
    <dbReference type="NCBI Taxonomy" id="3122051"/>
    <lineage>
        <taxon>Bacteria</taxon>
        <taxon>Bacillati</taxon>
        <taxon>Actinomycetota</taxon>
        <taxon>Actinomycetes</taxon>
        <taxon>Micrococcales</taxon>
        <taxon>Microbacteriaceae</taxon>
        <taxon>Microbacterium</taxon>
    </lineage>
</organism>
<dbReference type="Proteomes" id="UP001368654">
    <property type="component" value="Unassembled WGS sequence"/>
</dbReference>
<name>A0ABU8LST1_9MICO</name>